<dbReference type="RefSeq" id="WP_039222532.1">
    <property type="nucleotide sequence ID" value="NZ_JENX01000026.1"/>
</dbReference>
<evidence type="ECO:0008006" key="4">
    <source>
        <dbReference type="Google" id="ProtNLM"/>
    </source>
</evidence>
<organism evidence="2 3">
    <name type="scientific">Clostridium haemolyticum NCTC 9693</name>
    <dbReference type="NCBI Taxonomy" id="1443114"/>
    <lineage>
        <taxon>Bacteria</taxon>
        <taxon>Bacillati</taxon>
        <taxon>Bacillota</taxon>
        <taxon>Clostridia</taxon>
        <taxon>Eubacteriales</taxon>
        <taxon>Clostridiaceae</taxon>
        <taxon>Clostridium</taxon>
    </lineage>
</organism>
<name>A0ABR4TI14_CLOHA</name>
<evidence type="ECO:0000313" key="3">
    <source>
        <dbReference type="Proteomes" id="UP000027937"/>
    </source>
</evidence>
<keyword evidence="1" id="KW-0812">Transmembrane</keyword>
<keyword evidence="1" id="KW-0472">Membrane</keyword>
<proteinExistence type="predicted"/>
<feature type="transmembrane region" description="Helical" evidence="1">
    <location>
        <begin position="64"/>
        <end position="81"/>
    </location>
</feature>
<reference evidence="2 3" key="1">
    <citation type="submission" date="2014-02" db="EMBL/GenBank/DDBJ databases">
        <title>Plasmidome dynamics in the species complex Clostridium novyi sensu lato converts strains of independent lineages into distinctly different pathogens.</title>
        <authorList>
            <person name="Skarin H."/>
            <person name="Segerman B."/>
        </authorList>
    </citation>
    <scope>NUCLEOTIDE SEQUENCE [LARGE SCALE GENOMIC DNA]</scope>
    <source>
        <strain evidence="2 3">NCTC 9693</strain>
    </source>
</reference>
<comment type="caution">
    <text evidence="2">The sequence shown here is derived from an EMBL/GenBank/DDBJ whole genome shotgun (WGS) entry which is preliminary data.</text>
</comment>
<dbReference type="EMBL" id="JENX01000026">
    <property type="protein sequence ID" value="KEI18296.1"/>
    <property type="molecule type" value="Genomic_DNA"/>
</dbReference>
<evidence type="ECO:0000256" key="1">
    <source>
        <dbReference type="SAM" id="Phobius"/>
    </source>
</evidence>
<accession>A0ABR4TI14</accession>
<protein>
    <recommendedName>
        <fullName evidence="4">Conjugal transfer protein</fullName>
    </recommendedName>
</protein>
<evidence type="ECO:0000313" key="2">
    <source>
        <dbReference type="EMBL" id="KEI18296.1"/>
    </source>
</evidence>
<sequence>MKIIFMYCKKNKTYDNKKIKFKKIIKDILYKTFFLGMTCDAFTQTVYANDLATALEKADNIGKAFWKLLLLIGYWVIAIYGGKDILTEVTQGETKDVIKVVTKYGIGFACLVLFLHALDLIKSLG</sequence>
<feature type="transmembrane region" description="Helical" evidence="1">
    <location>
        <begin position="101"/>
        <end position="121"/>
    </location>
</feature>
<keyword evidence="1" id="KW-1133">Transmembrane helix</keyword>
<gene>
    <name evidence="2" type="ORF">Z960_04085</name>
</gene>
<keyword evidence="3" id="KW-1185">Reference proteome</keyword>
<dbReference type="Proteomes" id="UP000027937">
    <property type="component" value="Unassembled WGS sequence"/>
</dbReference>